<evidence type="ECO:0000313" key="2">
    <source>
        <dbReference type="Proteomes" id="UP000079169"/>
    </source>
</evidence>
<dbReference type="PaxDb" id="121845-A0A3Q0JBX1"/>
<organism evidence="2 3">
    <name type="scientific">Diaphorina citri</name>
    <name type="common">Asian citrus psyllid</name>
    <dbReference type="NCBI Taxonomy" id="121845"/>
    <lineage>
        <taxon>Eukaryota</taxon>
        <taxon>Metazoa</taxon>
        <taxon>Ecdysozoa</taxon>
        <taxon>Arthropoda</taxon>
        <taxon>Hexapoda</taxon>
        <taxon>Insecta</taxon>
        <taxon>Pterygota</taxon>
        <taxon>Neoptera</taxon>
        <taxon>Paraneoptera</taxon>
        <taxon>Hemiptera</taxon>
        <taxon>Sternorrhyncha</taxon>
        <taxon>Psylloidea</taxon>
        <taxon>Psyllidae</taxon>
        <taxon>Diaphorininae</taxon>
        <taxon>Diaphorina</taxon>
    </lineage>
</organism>
<dbReference type="GeneID" id="113471186"/>
<dbReference type="KEGG" id="dci:113471186"/>
<evidence type="ECO:0000256" key="1">
    <source>
        <dbReference type="SAM" id="MobiDB-lite"/>
    </source>
</evidence>
<dbReference type="RefSeq" id="XP_026685939.1">
    <property type="nucleotide sequence ID" value="XM_026830138.1"/>
</dbReference>
<accession>A0A3Q0JBX1</accession>
<keyword evidence="2" id="KW-1185">Reference proteome</keyword>
<sequence>MSHCDTPTMDKTEGYNSPGCGYNSLLDKMKRSVYNTICWNPVDSETELRAPQDAKPREFLCGTEVIRNCVRKCGDYLSPKRRTKSKKKAQADAKRQDCPQPCNSHRQRSGFGDRNDRKVAHDTEKRRKENFNAELDADKYKEPRGRIVRYRDRECKPCGPNVEPCKTLDKTCKGIDSQHDKDCKAKRCEAKCNEKAHKESQTNAVHRHNCGDVTTRRNQKPTQSKLSQLVKYKYRGKSKRCKQIYELSDQQCRNFKEKGYVKVNVKVKPNVSVSDFDIVIRRDKVKNGQGKC</sequence>
<gene>
    <name evidence="3" type="primary">LOC113471186</name>
</gene>
<protein>
    <submittedName>
        <fullName evidence="3">Uncharacterized protein LOC113471186</fullName>
    </submittedName>
</protein>
<name>A0A3Q0JBX1_DIACI</name>
<reference evidence="3" key="1">
    <citation type="submission" date="2025-08" db="UniProtKB">
        <authorList>
            <consortium name="RefSeq"/>
        </authorList>
    </citation>
    <scope>IDENTIFICATION</scope>
</reference>
<dbReference type="AlphaFoldDB" id="A0A3Q0JBX1"/>
<dbReference type="Proteomes" id="UP000079169">
    <property type="component" value="Unplaced"/>
</dbReference>
<evidence type="ECO:0000313" key="3">
    <source>
        <dbReference type="RefSeq" id="XP_026685939.1"/>
    </source>
</evidence>
<proteinExistence type="predicted"/>
<feature type="compositionally biased region" description="Basic and acidic residues" evidence="1">
    <location>
        <begin position="111"/>
        <end position="130"/>
    </location>
</feature>
<feature type="region of interest" description="Disordered" evidence="1">
    <location>
        <begin position="80"/>
        <end position="130"/>
    </location>
</feature>